<organism evidence="1 2">
    <name type="scientific">Paramecium bursaria Chlorella virus MT325</name>
    <name type="common">PBCV-MT325</name>
    <dbReference type="NCBI Taxonomy" id="346932"/>
    <lineage>
        <taxon>Viruses</taxon>
        <taxon>Varidnaviria</taxon>
        <taxon>Bamfordvirae</taxon>
        <taxon>Nucleocytoviricota</taxon>
        <taxon>Megaviricetes</taxon>
        <taxon>Algavirales</taxon>
        <taxon>Phycodnaviridae</taxon>
        <taxon>Chlorovirus</taxon>
        <taxon>Chlorovirus conductrix</taxon>
        <taxon>Paramecium bursaria Chlorella virus A1</taxon>
    </lineage>
</organism>
<dbReference type="EMBL" id="DQ491001">
    <property type="protein sequence ID" value="ABT13679.1"/>
    <property type="molecule type" value="Genomic_DNA"/>
</dbReference>
<protein>
    <submittedName>
        <fullName evidence="1">Uncharacterized protein m125R</fullName>
    </submittedName>
</protein>
<proteinExistence type="predicted"/>
<organismHost>
    <name type="scientific">Paramecium bursaria</name>
    <dbReference type="NCBI Taxonomy" id="74790"/>
</organismHost>
<gene>
    <name evidence="1" type="primary">m125R</name>
    <name evidence="1" type="ORF">MT325_m125R</name>
</gene>
<evidence type="ECO:0000313" key="2">
    <source>
        <dbReference type="Proteomes" id="UP000246715"/>
    </source>
</evidence>
<sequence length="68" mass="7609">MAGKMSFEGTPPQKDPIAVFRMRYADLLYGDTGSEALHLPSQVDRPVVKTGLTLSTKYVIYSWFHSMA</sequence>
<name>A7ITK5_PBCVM</name>
<reference evidence="1 2" key="1">
    <citation type="journal article" date="2007" name="Virology">
        <title>Sequence and annotation of the 314-kb MT325 and the 321-kb FR483 viruses that infect Chlorella Pbi.</title>
        <authorList>
            <person name="Fitzgerald L.A."/>
            <person name="Graves M.V."/>
            <person name="Li X."/>
            <person name="Feldblyum T."/>
            <person name="Hartigan J."/>
            <person name="Van Etten J.L."/>
        </authorList>
    </citation>
    <scope>NUCLEOTIDE SEQUENCE [LARGE SCALE GENOMIC DNA]</scope>
    <source>
        <strain evidence="1 2">MT325</strain>
    </source>
</reference>
<accession>A7ITK5</accession>
<dbReference type="Proteomes" id="UP000246715">
    <property type="component" value="Segment"/>
</dbReference>
<evidence type="ECO:0000313" key="1">
    <source>
        <dbReference type="EMBL" id="ABT13679.1"/>
    </source>
</evidence>